<dbReference type="PANTHER" id="PTHR43390">
    <property type="entry name" value="SIGNAL PEPTIDASE I"/>
    <property type="match status" value="1"/>
</dbReference>
<gene>
    <name evidence="4" type="primary">lepB</name>
    <name evidence="4" type="ORF">ACFO0S_08310</name>
</gene>
<comment type="similarity">
    <text evidence="2">Belongs to the peptidase S26 family.</text>
</comment>
<comment type="subcellular location">
    <subcellularLocation>
        <location evidence="1">Cell membrane</location>
        <topology evidence="1">Single-pass type II membrane protein</topology>
    </subcellularLocation>
    <subcellularLocation>
        <location evidence="2">Membrane</location>
        <topology evidence="2">Single-pass type II membrane protein</topology>
    </subcellularLocation>
</comment>
<dbReference type="Gene3D" id="2.10.109.10">
    <property type="entry name" value="Umud Fragment, subunit A"/>
    <property type="match status" value="1"/>
</dbReference>
<dbReference type="SUPFAM" id="SSF51306">
    <property type="entry name" value="LexA/Signal peptidase"/>
    <property type="match status" value="1"/>
</dbReference>
<evidence type="ECO:0000259" key="3">
    <source>
        <dbReference type="Pfam" id="PF10502"/>
    </source>
</evidence>
<dbReference type="InterPro" id="IPR000223">
    <property type="entry name" value="Pept_S26A_signal_pept_1"/>
</dbReference>
<evidence type="ECO:0000313" key="4">
    <source>
        <dbReference type="EMBL" id="MFC4355046.1"/>
    </source>
</evidence>
<dbReference type="EC" id="3.4.21.89" evidence="2"/>
<name>A0ABV8UWE7_9BACL</name>
<accession>A0ABV8UWE7</accession>
<dbReference type="Proteomes" id="UP001595733">
    <property type="component" value="Unassembled WGS sequence"/>
</dbReference>
<dbReference type="PANTHER" id="PTHR43390:SF14">
    <property type="entry name" value="SIGNAL PEPTIDASE I"/>
    <property type="match status" value="1"/>
</dbReference>
<dbReference type="InterPro" id="IPR036286">
    <property type="entry name" value="LexA/Signal_pep-like_sf"/>
</dbReference>
<keyword evidence="2" id="KW-0645">Protease</keyword>
<feature type="transmembrane region" description="Helical" evidence="2">
    <location>
        <begin position="45"/>
        <end position="64"/>
    </location>
</feature>
<evidence type="ECO:0000256" key="2">
    <source>
        <dbReference type="RuleBase" id="RU362042"/>
    </source>
</evidence>
<proteinExistence type="inferred from homology"/>
<organism evidence="4 5">
    <name type="scientific">Chryseomicrobium palamuruense</name>
    <dbReference type="NCBI Taxonomy" id="682973"/>
    <lineage>
        <taxon>Bacteria</taxon>
        <taxon>Bacillati</taxon>
        <taxon>Bacillota</taxon>
        <taxon>Bacilli</taxon>
        <taxon>Bacillales</taxon>
        <taxon>Caryophanaceae</taxon>
        <taxon>Chryseomicrobium</taxon>
    </lineage>
</organism>
<dbReference type="NCBIfam" id="TIGR02227">
    <property type="entry name" value="sigpep_I_bact"/>
    <property type="match status" value="1"/>
</dbReference>
<evidence type="ECO:0000256" key="1">
    <source>
        <dbReference type="ARBA" id="ARBA00004401"/>
    </source>
</evidence>
<keyword evidence="5" id="KW-1185">Reference proteome</keyword>
<keyword evidence="2 4" id="KW-0378">Hydrolase</keyword>
<reference evidence="5" key="1">
    <citation type="journal article" date="2019" name="Int. J. Syst. Evol. Microbiol.">
        <title>The Global Catalogue of Microorganisms (GCM) 10K type strain sequencing project: providing services to taxonomists for standard genome sequencing and annotation.</title>
        <authorList>
            <consortium name="The Broad Institute Genomics Platform"/>
            <consortium name="The Broad Institute Genome Sequencing Center for Infectious Disease"/>
            <person name="Wu L."/>
            <person name="Ma J."/>
        </authorList>
    </citation>
    <scope>NUCLEOTIDE SEQUENCE [LARGE SCALE GENOMIC DNA]</scope>
    <source>
        <strain evidence="5">CCUG 50353</strain>
    </source>
</reference>
<protein>
    <recommendedName>
        <fullName evidence="2">Signal peptidase I</fullName>
        <ecNumber evidence="2">3.4.21.89</ecNumber>
    </recommendedName>
</protein>
<dbReference type="GO" id="GO:0009003">
    <property type="term" value="F:signal peptidase activity"/>
    <property type="evidence" value="ECO:0007669"/>
    <property type="project" value="UniProtKB-EC"/>
</dbReference>
<comment type="catalytic activity">
    <reaction evidence="2">
        <text>Cleavage of hydrophobic, N-terminal signal or leader sequences from secreted and periplasmic proteins.</text>
        <dbReference type="EC" id="3.4.21.89"/>
    </reaction>
</comment>
<keyword evidence="2" id="KW-1133">Transmembrane helix</keyword>
<dbReference type="Pfam" id="PF10502">
    <property type="entry name" value="Peptidase_S26"/>
    <property type="match status" value="1"/>
</dbReference>
<dbReference type="InterPro" id="IPR019533">
    <property type="entry name" value="Peptidase_S26"/>
</dbReference>
<dbReference type="EMBL" id="JBHSEF010000021">
    <property type="protein sequence ID" value="MFC4355046.1"/>
    <property type="molecule type" value="Genomic_DNA"/>
</dbReference>
<evidence type="ECO:0000313" key="5">
    <source>
        <dbReference type="Proteomes" id="UP001595733"/>
    </source>
</evidence>
<keyword evidence="2" id="KW-0812">Transmembrane</keyword>
<sequence length="403" mass="45239">MTQPIKKAIDQELGEDALFQERHKQAIRNRLHVASAQPKKRRRQWHLIPAVVLVMIALAAYALMQLPPAEAPAQPDELADPTTLPEVPFVSRDEDDFLIEWGSDNMDLGRHDYITINKAPLVIEPDTSTLQIGDVVYYTAPQVGESAPLMNIGRIVALPGSTVEIRDGQVYVNDEQLNAFYGQVRSLGLTEEEYFERVDAENVNEESMRAYFATSMEKVAIPPAHFFILTDMWWRGYDSKELGPIHGEALIGKVKGYAKEVPPVDEDRLLIQIGSGEQYYLNDLTLGDKKKDVLRVLGSEFEQRIPSSGQGEILVYGNHKITLFDHTIIEMTLTVKQNEADEIFPGGLGQGHYYQSAEGRAYYSEASSQALVENDLGDNVELILKRVGEEFLEEGSFEKVVVE</sequence>
<feature type="domain" description="Peptidase S26" evidence="3">
    <location>
        <begin position="99"/>
        <end position="255"/>
    </location>
</feature>
<comment type="caution">
    <text evidence="4">The sequence shown here is derived from an EMBL/GenBank/DDBJ whole genome shotgun (WGS) entry which is preliminary data.</text>
</comment>
<dbReference type="RefSeq" id="WP_378141358.1">
    <property type="nucleotide sequence ID" value="NZ_JBHSEF010000021.1"/>
</dbReference>
<keyword evidence="2" id="KW-0472">Membrane</keyword>